<feature type="domain" description="Vesicle tethering protein Uso1/P115-like head" evidence="5">
    <location>
        <begin position="415"/>
        <end position="676"/>
    </location>
</feature>
<organism evidence="8 9">
    <name type="scientific">Chlorella sorokiniana</name>
    <name type="common">Freshwater green alga</name>
    <dbReference type="NCBI Taxonomy" id="3076"/>
    <lineage>
        <taxon>Eukaryota</taxon>
        <taxon>Viridiplantae</taxon>
        <taxon>Chlorophyta</taxon>
        <taxon>core chlorophytes</taxon>
        <taxon>Trebouxiophyceae</taxon>
        <taxon>Chlorellales</taxon>
        <taxon>Chlorellaceae</taxon>
        <taxon>Chlorella clade</taxon>
        <taxon>Chlorella</taxon>
    </lineage>
</organism>
<dbReference type="InterPro" id="IPR016024">
    <property type="entry name" value="ARM-type_fold"/>
</dbReference>
<dbReference type="SUPFAM" id="SSF48371">
    <property type="entry name" value="ARM repeat"/>
    <property type="match status" value="1"/>
</dbReference>
<sequence>MLAEFGRFLQQQASRDSDDDDEHYNQRVEQLVSRAAEAVLLPDRRAALQELKDLLVGNPRAQMAFGSCGFPMALGVVRDREDLESVQLALESLAAAVGGGADAGGSQAVAINAQQLARSPEGLPLLLSLLEPEPSGLADFYARYHTLQVLKGLVATAPLALQQVILTTPLGLTRLMDVLNEQEVLRNEALLLLTQLAGGSPDLQKVAAFEGAFDRLLGIIREEGGLDGDIVVQDCFQLLAALLRGSPPNQLMFRETGLLAQLPAMLRLPEVVPSPGGASAAVARLGGSVHNLMGSMGAVGAGLDGPASPGGRRELPPQKAANLVAAMEVVLALLPPPCAPPTAPVCPSAAENRQALLQRGLMDVLVGLGLQGGGVADEGVRAQAVLCLAALVGGSRVQQDQLAALAVKDAAGQAQPLLQAVLHAAVASGSPAEQLAADRLLEAYCTGNAAGQGVLAGSLLNTAAAPPGSFGAYLLQSLGRQGSVAELAASSRAAAALSHLIPGNEGLRPHVLAMQVQMQQPLQQLGAPKNAVGSLAGAVSLMSLCTAHLGLLVTQHGRQPASLQAAADTLRLLLLWLHACPPAVTAFLRSVAQSQPFLVDSIRGSNACSAAVSSTHPLTRGMLALLLGLCASYAEDGAGTPTQQQLLGAIDQQIGQQQFLAILDAMMQHPAMQAAAAAGAGAGAGYGAFVQGLAPSPAFAAFLQSLVGEHLVEALQRENQQLRSEQAALEQRLRLAGSASAAAAADGHAAHAAVAAAEAQAQAAQQQAAAAQAQLAEAEAAAERARGDAQAAQAAARKLETDLEDLSAAYSTLDAHAGSLQQQLDALQAELAAARQQPAAAGAPIAGGGVSKDEIERRVAAAREEAAAEAQAEADEAMTDLLVCLGQEEAKVARLRQRLETLGVDVDALVADIVAAGEADGAQQQLGDDLTSTAADLLQEKFAVKAIQESENDKAEIVIVCEPEGMSLQMGGLHPRASLYEKPVNLEAAKQAHAEFRRVMREKGVRVLTVREILAFGTADHVGARVELEEFAMQALTYKLAEGSQLEDLEEQDRHYLSDAYKRTVLQHMSVPQLIDTILINPTVHVSPSYRDTGLTASYSFEPLSNLVYTRDQQITTCRGIVMGRLRSPQRNLEVSLMKFCLQKLGLPVVGDIAEPGYLEGGDFFPGGRDLALLGIGLRSNFEACKQLMDQDLLGTRRFAVVRDDFEQHQDRMHLDCVFSIVSDNVCIMLEEMMGEGSPTRRLVDEYTKGSDGSYSRTRSGVEFSQYMSDNGYHIIPIASKHQLEYGCNCLNLGNERIISVHMETARQIVQSPHFFGDVQCIDYSPITSMYGAVHCSSQVVKRVPRRF</sequence>
<keyword evidence="3 4" id="KW-0175">Coiled coil</keyword>
<evidence type="ECO:0000256" key="1">
    <source>
        <dbReference type="ARBA" id="ARBA00004555"/>
    </source>
</evidence>
<evidence type="ECO:0000313" key="9">
    <source>
        <dbReference type="Proteomes" id="UP000239899"/>
    </source>
</evidence>
<comment type="caution">
    <text evidence="8">The sequence shown here is derived from an EMBL/GenBank/DDBJ whole genome shotgun (WGS) entry which is preliminary data.</text>
</comment>
<dbReference type="GO" id="GO:0048280">
    <property type="term" value="P:vesicle fusion with Golgi apparatus"/>
    <property type="evidence" value="ECO:0007669"/>
    <property type="project" value="InterPro"/>
</dbReference>
<protein>
    <submittedName>
        <fullName evidence="8">Arginine deiminase isoform A</fullName>
    </submittedName>
    <submittedName>
        <fullName evidence="7">Arginine deiminase isoform B</fullName>
    </submittedName>
</protein>
<reference evidence="8 9" key="1">
    <citation type="journal article" date="2018" name="Plant J.">
        <title>Genome sequences of Chlorella sorokiniana UTEX 1602 and Micractinium conductrix SAG 241.80: implications to maltose excretion by a green alga.</title>
        <authorList>
            <person name="Arriola M.B."/>
            <person name="Velmurugan N."/>
            <person name="Zhang Y."/>
            <person name="Plunkett M.H."/>
            <person name="Hondzo H."/>
            <person name="Barney B.M."/>
        </authorList>
    </citation>
    <scope>NUCLEOTIDE SEQUENCE [LARGE SCALE GENOMIC DNA]</scope>
    <source>
        <strain evidence="8">1602</strain>
        <strain evidence="9">UTEX 1602</strain>
    </source>
</reference>
<name>A0A2P6U4S0_CHLSO</name>
<dbReference type="GO" id="GO:0005795">
    <property type="term" value="C:Golgi stack"/>
    <property type="evidence" value="ECO:0007669"/>
    <property type="project" value="TreeGrafter"/>
</dbReference>
<evidence type="ECO:0000256" key="3">
    <source>
        <dbReference type="ARBA" id="ARBA00023054"/>
    </source>
</evidence>
<accession>A0A2P6U4S0</accession>
<dbReference type="GO" id="GO:0012507">
    <property type="term" value="C:ER to Golgi transport vesicle membrane"/>
    <property type="evidence" value="ECO:0007669"/>
    <property type="project" value="TreeGrafter"/>
</dbReference>
<feature type="domain" description="Uso1/p115-like vesicle tethering protein C-terminal" evidence="6">
    <location>
        <begin position="766"/>
        <end position="919"/>
    </location>
</feature>
<dbReference type="Gene3D" id="1.25.10.10">
    <property type="entry name" value="Leucine-rich Repeat Variant"/>
    <property type="match status" value="1"/>
</dbReference>
<dbReference type="InterPro" id="IPR024095">
    <property type="entry name" value="Vesicle_P115"/>
</dbReference>
<dbReference type="PANTHER" id="PTHR10013">
    <property type="entry name" value="GENERAL VESICULAR TRANSPORT FACTOR P115"/>
    <property type="match status" value="1"/>
</dbReference>
<dbReference type="Proteomes" id="UP000239899">
    <property type="component" value="Unassembled WGS sequence"/>
</dbReference>
<dbReference type="EMBL" id="LHPG02000001">
    <property type="protein sequence ID" value="PRW61298.1"/>
    <property type="molecule type" value="Genomic_DNA"/>
</dbReference>
<comment type="subcellular location">
    <subcellularLocation>
        <location evidence="1">Golgi apparatus</location>
    </subcellularLocation>
</comment>
<dbReference type="GO" id="GO:0006888">
    <property type="term" value="P:endoplasmic reticulum to Golgi vesicle-mediated transport"/>
    <property type="evidence" value="ECO:0007669"/>
    <property type="project" value="TreeGrafter"/>
</dbReference>
<dbReference type="Pfam" id="PF04869">
    <property type="entry name" value="Uso1_p115_head"/>
    <property type="match status" value="1"/>
</dbReference>
<evidence type="ECO:0000256" key="2">
    <source>
        <dbReference type="ARBA" id="ARBA00023034"/>
    </source>
</evidence>
<evidence type="ECO:0000259" key="6">
    <source>
        <dbReference type="Pfam" id="PF04871"/>
    </source>
</evidence>
<dbReference type="OrthoDB" id="5590314at2759"/>
<dbReference type="SUPFAM" id="SSF55909">
    <property type="entry name" value="Pentein"/>
    <property type="match status" value="1"/>
</dbReference>
<proteinExistence type="predicted"/>
<gene>
    <name evidence="8" type="ORF">C2E21_0455</name>
</gene>
<keyword evidence="9" id="KW-1185">Reference proteome</keyword>
<dbReference type="InterPro" id="IPR006955">
    <property type="entry name" value="Uso1_p115_C"/>
</dbReference>
<dbReference type="Gene3D" id="3.75.10.10">
    <property type="entry name" value="L-arginine/glycine Amidinotransferase, Chain A"/>
    <property type="match status" value="1"/>
</dbReference>
<evidence type="ECO:0000259" key="5">
    <source>
        <dbReference type="Pfam" id="PF04869"/>
    </source>
</evidence>
<dbReference type="Pfam" id="PF04871">
    <property type="entry name" value="Uso1_p115_C"/>
    <property type="match status" value="1"/>
</dbReference>
<evidence type="ECO:0000313" key="8">
    <source>
        <dbReference type="EMBL" id="PRW61299.1"/>
    </source>
</evidence>
<evidence type="ECO:0000313" key="7">
    <source>
        <dbReference type="EMBL" id="PRW61298.1"/>
    </source>
</evidence>
<dbReference type="GO" id="GO:0006886">
    <property type="term" value="P:intracellular protein transport"/>
    <property type="evidence" value="ECO:0007669"/>
    <property type="project" value="InterPro"/>
</dbReference>
<dbReference type="GO" id="GO:0048211">
    <property type="term" value="P:Golgi vesicle docking"/>
    <property type="evidence" value="ECO:0007669"/>
    <property type="project" value="TreeGrafter"/>
</dbReference>
<evidence type="ECO:0000256" key="4">
    <source>
        <dbReference type="SAM" id="Coils"/>
    </source>
</evidence>
<reference evidence="8" key="2">
    <citation type="submission" date="2018-02" db="EMBL/GenBank/DDBJ databases">
        <authorList>
            <person name="Cohen D.B."/>
            <person name="Kent A.D."/>
        </authorList>
    </citation>
    <scope>NUCLEOTIDE SEQUENCE</scope>
    <source>
        <strain evidence="8">1602</strain>
    </source>
</reference>
<feature type="coiled-coil region" evidence="4">
    <location>
        <begin position="712"/>
        <end position="880"/>
    </location>
</feature>
<dbReference type="EMBL" id="LHPG02000001">
    <property type="protein sequence ID" value="PRW61299.1"/>
    <property type="molecule type" value="Genomic_DNA"/>
</dbReference>
<dbReference type="PANTHER" id="PTHR10013:SF0">
    <property type="entry name" value="GENERAL VESICULAR TRANSPORT FACTOR P115"/>
    <property type="match status" value="1"/>
</dbReference>
<dbReference type="InterPro" id="IPR011989">
    <property type="entry name" value="ARM-like"/>
</dbReference>
<dbReference type="GO" id="GO:0005783">
    <property type="term" value="C:endoplasmic reticulum"/>
    <property type="evidence" value="ECO:0007669"/>
    <property type="project" value="TreeGrafter"/>
</dbReference>
<dbReference type="STRING" id="3076.A0A2P6U4S0"/>
<dbReference type="Pfam" id="PF02274">
    <property type="entry name" value="ADI"/>
    <property type="match status" value="1"/>
</dbReference>
<dbReference type="GO" id="GO:0000139">
    <property type="term" value="C:Golgi membrane"/>
    <property type="evidence" value="ECO:0007669"/>
    <property type="project" value="InterPro"/>
</dbReference>
<keyword evidence="2" id="KW-0333">Golgi apparatus</keyword>
<dbReference type="InterPro" id="IPR006953">
    <property type="entry name" value="Vesicle_Uso1_P115_head"/>
</dbReference>